<dbReference type="Gene3D" id="2.40.50.140">
    <property type="entry name" value="Nucleic acid-binding proteins"/>
    <property type="match status" value="2"/>
</dbReference>
<reference evidence="16 17" key="2">
    <citation type="journal article" date="2018" name="Plant J.">
        <title>The Physcomitrella patens chromosome-scale assembly reveals moss genome structure and evolution.</title>
        <authorList>
            <person name="Lang D."/>
            <person name="Ullrich K.K."/>
            <person name="Murat F."/>
            <person name="Fuchs J."/>
            <person name="Jenkins J."/>
            <person name="Haas F.B."/>
            <person name="Piednoel M."/>
            <person name="Gundlach H."/>
            <person name="Van Bel M."/>
            <person name="Meyberg R."/>
            <person name="Vives C."/>
            <person name="Morata J."/>
            <person name="Symeonidi A."/>
            <person name="Hiss M."/>
            <person name="Muchero W."/>
            <person name="Kamisugi Y."/>
            <person name="Saleh O."/>
            <person name="Blanc G."/>
            <person name="Decker E.L."/>
            <person name="van Gessel N."/>
            <person name="Grimwood J."/>
            <person name="Hayes R.D."/>
            <person name="Graham S.W."/>
            <person name="Gunter L.E."/>
            <person name="McDaniel S.F."/>
            <person name="Hoernstein S.N.W."/>
            <person name="Larsson A."/>
            <person name="Li F.W."/>
            <person name="Perroud P.F."/>
            <person name="Phillips J."/>
            <person name="Ranjan P."/>
            <person name="Rokshar D.S."/>
            <person name="Rothfels C.J."/>
            <person name="Schneider L."/>
            <person name="Shu S."/>
            <person name="Stevenson D.W."/>
            <person name="Thummler F."/>
            <person name="Tillich M."/>
            <person name="Villarreal Aguilar J.C."/>
            <person name="Widiez T."/>
            <person name="Wong G.K."/>
            <person name="Wymore A."/>
            <person name="Zhang Y."/>
            <person name="Zimmer A.D."/>
            <person name="Quatrano R.S."/>
            <person name="Mayer K.F.X."/>
            <person name="Goodstein D."/>
            <person name="Casacuberta J.M."/>
            <person name="Vandepoele K."/>
            <person name="Reski R."/>
            <person name="Cuming A.C."/>
            <person name="Tuskan G.A."/>
            <person name="Maumus F."/>
            <person name="Salse J."/>
            <person name="Schmutz J."/>
            <person name="Rensing S.A."/>
        </authorList>
    </citation>
    <scope>NUCLEOTIDE SEQUENCE [LARGE SCALE GENOMIC DNA]</scope>
    <source>
        <strain evidence="16 17">cv. Gransden 2004</strain>
    </source>
</reference>
<evidence type="ECO:0000256" key="5">
    <source>
        <dbReference type="ARBA" id="ARBA00022737"/>
    </source>
</evidence>
<evidence type="ECO:0000256" key="3">
    <source>
        <dbReference type="ARBA" id="ARBA00022528"/>
    </source>
</evidence>
<dbReference type="RefSeq" id="XP_024393261.1">
    <property type="nucleotide sequence ID" value="XM_024537493.2"/>
</dbReference>
<dbReference type="FunFam" id="1.10.286.20:FF:000001">
    <property type="entry name" value="Elongation factor Ts"/>
    <property type="match status" value="2"/>
</dbReference>
<accession>A0A7I4AIL6</accession>
<evidence type="ECO:0000256" key="7">
    <source>
        <dbReference type="ARBA" id="ARBA00022917"/>
    </source>
</evidence>
<dbReference type="InterPro" id="IPR014039">
    <property type="entry name" value="Transl_elong_EFTs/EF1B_dimer"/>
</dbReference>
<comment type="similarity">
    <text evidence="2 12 13">Belongs to the EF-Ts family.</text>
</comment>
<dbReference type="Gramene" id="Pp3c13_21470V3.3">
    <property type="protein sequence ID" value="Pp3c13_21470V3.3"/>
    <property type="gene ID" value="Pp3c13_21470"/>
</dbReference>
<dbReference type="EnsemblPlants" id="Pp3c13_21470V3.4">
    <property type="protein sequence ID" value="Pp3c13_21470V3.4"/>
    <property type="gene ID" value="Pp3c13_21470"/>
</dbReference>
<evidence type="ECO:0000259" key="15">
    <source>
        <dbReference type="PROSITE" id="PS50126"/>
    </source>
</evidence>
<dbReference type="HAMAP" id="MF_00050">
    <property type="entry name" value="EF_Ts"/>
    <property type="match status" value="2"/>
</dbReference>
<dbReference type="Proteomes" id="UP000006727">
    <property type="component" value="Chromosome 13"/>
</dbReference>
<dbReference type="InterPro" id="IPR009060">
    <property type="entry name" value="UBA-like_sf"/>
</dbReference>
<evidence type="ECO:0000256" key="10">
    <source>
        <dbReference type="ARBA" id="ARBA00065253"/>
    </source>
</evidence>
<dbReference type="SUPFAM" id="SSF46934">
    <property type="entry name" value="UBA-like"/>
    <property type="match status" value="2"/>
</dbReference>
<gene>
    <name evidence="16" type="primary">LOC112290799</name>
    <name evidence="12" type="synonym">EFTS</name>
</gene>
<evidence type="ECO:0000256" key="9">
    <source>
        <dbReference type="ARBA" id="ARBA00063456"/>
    </source>
</evidence>
<keyword evidence="17" id="KW-1185">Reference proteome</keyword>
<keyword evidence="12" id="KW-0496">Mitochondrion</keyword>
<dbReference type="InterPro" id="IPR018101">
    <property type="entry name" value="Transl_elong_Ts_CS"/>
</dbReference>
<keyword evidence="7 12" id="KW-0648">Protein biosynthesis</keyword>
<comment type="subunit">
    <text evidence="9">Associates transiently with chloroplast polysomes.</text>
</comment>
<dbReference type="Gramene" id="Pp3c13_21470V3.2">
    <property type="protein sequence ID" value="Pp3c13_21470V3.2"/>
    <property type="gene ID" value="Pp3c13_21470"/>
</dbReference>
<comment type="subcellular location">
    <subcellularLocation>
        <location evidence="12">Mitochondrion</location>
    </subcellularLocation>
    <subcellularLocation>
        <location evidence="1">Plastid</location>
        <location evidence="1">Chloroplast</location>
    </subcellularLocation>
</comment>
<dbReference type="GeneID" id="112290799"/>
<keyword evidence="5" id="KW-0677">Repeat</keyword>
<feature type="compositionally biased region" description="Basic residues" evidence="14">
    <location>
        <begin position="258"/>
        <end position="270"/>
    </location>
</feature>
<dbReference type="InterPro" id="IPR003029">
    <property type="entry name" value="S1_domain"/>
</dbReference>
<evidence type="ECO:0000256" key="8">
    <source>
        <dbReference type="ARBA" id="ARBA00025453"/>
    </source>
</evidence>
<evidence type="ECO:0000256" key="6">
    <source>
        <dbReference type="ARBA" id="ARBA00022768"/>
    </source>
</evidence>
<evidence type="ECO:0000256" key="12">
    <source>
        <dbReference type="HAMAP-Rule" id="MF_03135"/>
    </source>
</evidence>
<name>A0A7I4AIL6_PHYPA</name>
<dbReference type="GO" id="GO:0003729">
    <property type="term" value="F:mRNA binding"/>
    <property type="evidence" value="ECO:0007669"/>
    <property type="project" value="UniProtKB-ARBA"/>
</dbReference>
<dbReference type="NCBIfam" id="TIGR00116">
    <property type="entry name" value="tsf"/>
    <property type="match status" value="2"/>
</dbReference>
<dbReference type="PANTHER" id="PTHR11741">
    <property type="entry name" value="ELONGATION FACTOR TS"/>
    <property type="match status" value="1"/>
</dbReference>
<dbReference type="PROSITE" id="PS01127">
    <property type="entry name" value="EF_TS_2"/>
    <property type="match status" value="2"/>
</dbReference>
<dbReference type="Pfam" id="PF00575">
    <property type="entry name" value="S1"/>
    <property type="match status" value="2"/>
</dbReference>
<evidence type="ECO:0000256" key="13">
    <source>
        <dbReference type="RuleBase" id="RU000642"/>
    </source>
</evidence>
<feature type="region of interest" description="Disordered" evidence="14">
    <location>
        <begin position="209"/>
        <end position="270"/>
    </location>
</feature>
<evidence type="ECO:0000313" key="17">
    <source>
        <dbReference type="Proteomes" id="UP000006727"/>
    </source>
</evidence>
<dbReference type="Gene3D" id="1.10.286.20">
    <property type="match status" value="2"/>
</dbReference>
<dbReference type="Gene3D" id="1.10.8.10">
    <property type="entry name" value="DNA helicase RuvA subunit, C-terminal domain"/>
    <property type="match status" value="2"/>
</dbReference>
<keyword evidence="4" id="KW-0934">Plastid</keyword>
<dbReference type="GO" id="GO:0009507">
    <property type="term" value="C:chloroplast"/>
    <property type="evidence" value="ECO:0007669"/>
    <property type="project" value="UniProtKB-SubCell"/>
</dbReference>
<comment type="function">
    <text evidence="8 12 13">Associates with the EF-Tu.GDP complex and induces the exchange of GDP to GTP. It remains bound to the aminoacyl-tRNA.EF-Tu.GTP complex up to the GTP hydrolysis stage on the ribosome.</text>
</comment>
<dbReference type="InterPro" id="IPR036402">
    <property type="entry name" value="EF-Ts_dimer_sf"/>
</dbReference>
<dbReference type="AlphaFoldDB" id="A0A7I4AIL6"/>
<dbReference type="FunFam" id="2.40.50.140:FF:000051">
    <property type="entry name" value="RNA-binding transcriptional accessory protein"/>
    <property type="match status" value="1"/>
</dbReference>
<dbReference type="Pfam" id="PF00889">
    <property type="entry name" value="EF_TS"/>
    <property type="match status" value="2"/>
</dbReference>
<reference evidence="16 17" key="1">
    <citation type="journal article" date="2008" name="Science">
        <title>The Physcomitrella genome reveals evolutionary insights into the conquest of land by plants.</title>
        <authorList>
            <person name="Rensing S."/>
            <person name="Lang D."/>
            <person name="Zimmer A."/>
            <person name="Terry A."/>
            <person name="Salamov A."/>
            <person name="Shapiro H."/>
            <person name="Nishiyama T."/>
            <person name="Perroud P.-F."/>
            <person name="Lindquist E."/>
            <person name="Kamisugi Y."/>
            <person name="Tanahashi T."/>
            <person name="Sakakibara K."/>
            <person name="Fujita T."/>
            <person name="Oishi K."/>
            <person name="Shin-I T."/>
            <person name="Kuroki Y."/>
            <person name="Toyoda A."/>
            <person name="Suzuki Y."/>
            <person name="Hashimoto A."/>
            <person name="Yamaguchi K."/>
            <person name="Sugano A."/>
            <person name="Kohara Y."/>
            <person name="Fujiyama A."/>
            <person name="Anterola A."/>
            <person name="Aoki S."/>
            <person name="Ashton N."/>
            <person name="Barbazuk W.B."/>
            <person name="Barker E."/>
            <person name="Bennetzen J."/>
            <person name="Bezanilla M."/>
            <person name="Blankenship R."/>
            <person name="Cho S.H."/>
            <person name="Dutcher S."/>
            <person name="Estelle M."/>
            <person name="Fawcett J.A."/>
            <person name="Gundlach H."/>
            <person name="Hanada K."/>
            <person name="Heyl A."/>
            <person name="Hicks K.A."/>
            <person name="Hugh J."/>
            <person name="Lohr M."/>
            <person name="Mayer K."/>
            <person name="Melkozernov A."/>
            <person name="Murata T."/>
            <person name="Nelson D."/>
            <person name="Pils B."/>
            <person name="Prigge M."/>
            <person name="Reiss B."/>
            <person name="Renner T."/>
            <person name="Rombauts S."/>
            <person name="Rushton P."/>
            <person name="Sanderfoot A."/>
            <person name="Schween G."/>
            <person name="Shiu S.-H."/>
            <person name="Stueber K."/>
            <person name="Theodoulou F.L."/>
            <person name="Tu H."/>
            <person name="Van de Peer Y."/>
            <person name="Verrier P.J."/>
            <person name="Waters E."/>
            <person name="Wood A."/>
            <person name="Yang L."/>
            <person name="Cove D."/>
            <person name="Cuming A."/>
            <person name="Hasebe M."/>
            <person name="Lucas S."/>
            <person name="Mishler D.B."/>
            <person name="Reski R."/>
            <person name="Grigoriev I."/>
            <person name="Quatrano R.S."/>
            <person name="Boore J.L."/>
        </authorList>
    </citation>
    <scope>NUCLEOTIDE SEQUENCE [LARGE SCALE GENOMIC DNA]</scope>
    <source>
        <strain evidence="16 17">cv. Gransden 2004</strain>
    </source>
</reference>
<evidence type="ECO:0000256" key="2">
    <source>
        <dbReference type="ARBA" id="ARBA00005532"/>
    </source>
</evidence>
<dbReference type="PROSITE" id="PS50126">
    <property type="entry name" value="S1"/>
    <property type="match status" value="2"/>
</dbReference>
<reference evidence="16" key="3">
    <citation type="submission" date="2020-12" db="UniProtKB">
        <authorList>
            <consortium name="EnsemblPlants"/>
        </authorList>
    </citation>
    <scope>IDENTIFICATION</scope>
</reference>
<feature type="domain" description="S1 motif" evidence="15">
    <location>
        <begin position="140"/>
        <end position="209"/>
    </location>
</feature>
<evidence type="ECO:0000256" key="11">
    <source>
        <dbReference type="ARBA" id="ARBA00065880"/>
    </source>
</evidence>
<dbReference type="GO" id="GO:0003746">
    <property type="term" value="F:translation elongation factor activity"/>
    <property type="evidence" value="ECO:0007669"/>
    <property type="project" value="UniProtKB-UniRule"/>
</dbReference>
<dbReference type="Pfam" id="PF00627">
    <property type="entry name" value="UBA"/>
    <property type="match status" value="1"/>
</dbReference>
<dbReference type="InterPro" id="IPR015940">
    <property type="entry name" value="UBA"/>
</dbReference>
<dbReference type="EnsemblPlants" id="Pp3c13_21470V3.3">
    <property type="protein sequence ID" value="Pp3c13_21470V3.3"/>
    <property type="gene ID" value="Pp3c13_21470"/>
</dbReference>
<proteinExistence type="inferred from homology"/>
<dbReference type="EnsemblPlants" id="Pp3c13_21470V3.2">
    <property type="protein sequence ID" value="Pp3c13_21470V3.2"/>
    <property type="gene ID" value="Pp3c13_21470"/>
</dbReference>
<comment type="subunit">
    <text evidence="11">Component of the chloroplast ribosome 30S and 70S subunits, as well as polysomes.</text>
</comment>
<protein>
    <recommendedName>
        <fullName evidence="12">Elongation factor Ts, mitochondrial</fullName>
        <shortName evidence="12">EF-Ts</shortName>
        <shortName evidence="12">EF-TsMt</shortName>
    </recommendedName>
</protein>
<feature type="region of interest" description="Disordered" evidence="14">
    <location>
        <begin position="84"/>
        <end position="125"/>
    </location>
</feature>
<dbReference type="SUPFAM" id="SSF54713">
    <property type="entry name" value="Elongation factor Ts (EF-Ts), dimerisation domain"/>
    <property type="match status" value="2"/>
</dbReference>
<feature type="compositionally biased region" description="Low complexity" evidence="14">
    <location>
        <begin position="537"/>
        <end position="556"/>
    </location>
</feature>
<keyword evidence="3" id="KW-0150">Chloroplast</keyword>
<feature type="compositionally biased region" description="Low complexity" evidence="14">
    <location>
        <begin position="457"/>
        <end position="477"/>
    </location>
</feature>
<feature type="region of interest" description="Disordered" evidence="14">
    <location>
        <begin position="457"/>
        <end position="484"/>
    </location>
</feature>
<evidence type="ECO:0000256" key="1">
    <source>
        <dbReference type="ARBA" id="ARBA00004229"/>
    </source>
</evidence>
<organism evidence="16 17">
    <name type="scientific">Physcomitrium patens</name>
    <name type="common">Spreading-leaved earth moss</name>
    <name type="synonym">Physcomitrella patens</name>
    <dbReference type="NCBI Taxonomy" id="3218"/>
    <lineage>
        <taxon>Eukaryota</taxon>
        <taxon>Viridiplantae</taxon>
        <taxon>Streptophyta</taxon>
        <taxon>Embryophyta</taxon>
        <taxon>Bryophyta</taxon>
        <taxon>Bryophytina</taxon>
        <taxon>Bryopsida</taxon>
        <taxon>Funariidae</taxon>
        <taxon>Funariales</taxon>
        <taxon>Funariaceae</taxon>
        <taxon>Physcomitrium</taxon>
    </lineage>
</organism>
<feature type="domain" description="S1 motif" evidence="15">
    <location>
        <begin position="274"/>
        <end position="343"/>
    </location>
</feature>
<dbReference type="PROSITE" id="PS01126">
    <property type="entry name" value="EF_TS_1"/>
    <property type="match status" value="2"/>
</dbReference>
<sequence length="1035" mass="110556">MAYVALPTRNSTVLHLANAAARLPRNACSIVQSSRSLKDILPLRPLKVHSSCLSAARILSNLTTTDWRIFSSVEDNVTVEEPAVDATAGGSGGENIPEATAAEETESSEASAKKMQRNSTMKGRAGGKTITVQKDQIVPGAVFTGRVRFVQPYGAFVDIGAFTNGLVHVSELAPGYVKDVSDFVKVGQEVTVTVLEMNEKSKRIALTMRDRESEAAVPSFRSGDELNAGSGTSGDGSGKPTNQGKIAGRGNGGSRSNLKPKLRQSKAKTKLKKGEVLKGTVKNIIRNGAFIEFPEQGEEAFLRGSEVTEGGENVPIENLLTVGQEVTVRVLKIERGKAYLTMKPQIDMTAVNDSINSGVVGGATNPFATFFRSVNMVSRTLVPVDAQETASAAHEALTVDKIASVPETSAAEEASDVQEAPVIEVISAAQKAPTEEEAPAVDATSVSEGKSAVVEFSPEVSQASVESSEESSASSEANIEESRSLSLGELAEGIGKAVGEVENVVEAAAQRVEHVVEAAADILKIGEKADESKEAALQEPEASAAEEPAEVAPQEPKAGPPEESKTAATVEPKAVASAGPTSAQVKQLREKSGAGMMDCKKALVACSNDVAKAQEYLRKKGLASAEKKAGRIAAEGRVGSYVHGGRLGVLIEINCETDFVSRGSQFKELVMDMGMQVVACPAVQYVSTDDVPADFVAKEKEIEMSKEDLANKPVQIRERIVEGRVAKRLGELALLEQPFIRDDKVPVKDLVKELTAQLGEKIQIRRFVRYNLGEGLQKKSDDFASEVAAQIAAKADLKPVTEVPKVEVAKKEEDSPKVAVSVSKVKELREMSGAGMMDCKKALAACDNDIEKATEYLRKKGLASADKKSGRIASEGLIGSYIHDGRIGVLIEVNSETDFVSRSDLFKELVANMGMQVAACSQVEYVTVEEIPASIVEKEKEIEASKEDLANKPEAIRSKIVEGRVAKTLNELALLEQPFIRDDKILVKDYIKQTIATLGENIQVRRFTRFNLGEGIEKKSTDFAAEVAAQTGAKA</sequence>
<dbReference type="FunFam" id="1.10.8.10:FF:000001">
    <property type="entry name" value="Elongation factor Ts"/>
    <property type="match status" value="2"/>
</dbReference>
<feature type="region of interest" description="Disordered" evidence="14">
    <location>
        <begin position="531"/>
        <end position="585"/>
    </location>
</feature>
<dbReference type="InterPro" id="IPR012340">
    <property type="entry name" value="NA-bd_OB-fold"/>
</dbReference>
<dbReference type="PANTHER" id="PTHR11741:SF10">
    <property type="entry name" value="POLYPROTEIN OF EF-TS, CHLOROPLASTIC"/>
    <property type="match status" value="1"/>
</dbReference>
<evidence type="ECO:0000256" key="4">
    <source>
        <dbReference type="ARBA" id="ARBA00022640"/>
    </source>
</evidence>
<dbReference type="Gramene" id="Pp3c13_21470V3.4">
    <property type="protein sequence ID" value="Pp3c13_21470V3.4"/>
    <property type="gene ID" value="Pp3c13_21470"/>
</dbReference>
<dbReference type="EMBL" id="ABEU02000013">
    <property type="status" value="NOT_ANNOTATED_CDS"/>
    <property type="molecule type" value="Genomic_DNA"/>
</dbReference>
<dbReference type="Gene3D" id="3.30.479.20">
    <property type="entry name" value="Elongation factor Ts, dimerisation domain"/>
    <property type="match status" value="2"/>
</dbReference>
<comment type="subunit">
    <text evidence="10">Component of the chloroplast ribosome 70S subunit, and at low levels, present in polysomes.</text>
</comment>
<dbReference type="SMART" id="SM00165">
    <property type="entry name" value="UBA"/>
    <property type="match status" value="2"/>
</dbReference>
<keyword evidence="6 12" id="KW-0251">Elongation factor</keyword>
<dbReference type="SUPFAM" id="SSF50249">
    <property type="entry name" value="Nucleic acid-binding proteins"/>
    <property type="match status" value="2"/>
</dbReference>
<evidence type="ECO:0000313" key="16">
    <source>
        <dbReference type="EnsemblPlants" id="Pp3c13_21470V3.2"/>
    </source>
</evidence>
<dbReference type="InterPro" id="IPR001816">
    <property type="entry name" value="Transl_elong_EFTs/EF1B"/>
</dbReference>
<evidence type="ECO:0000256" key="14">
    <source>
        <dbReference type="SAM" id="MobiDB-lite"/>
    </source>
</evidence>
<dbReference type="CDD" id="cd14275">
    <property type="entry name" value="UBA_EF-Ts"/>
    <property type="match status" value="2"/>
</dbReference>
<dbReference type="SMART" id="SM00316">
    <property type="entry name" value="S1"/>
    <property type="match status" value="2"/>
</dbReference>
<dbReference type="GO" id="GO:0005739">
    <property type="term" value="C:mitochondrion"/>
    <property type="evidence" value="ECO:0007669"/>
    <property type="project" value="UniProtKB-SubCell"/>
</dbReference>